<feature type="domain" description="ATP-grasp" evidence="7">
    <location>
        <begin position="106"/>
        <end position="296"/>
    </location>
</feature>
<dbReference type="Gene3D" id="3.30.470.20">
    <property type="entry name" value="ATP-grasp fold, B domain"/>
    <property type="match status" value="1"/>
</dbReference>
<dbReference type="SUPFAM" id="SSF52440">
    <property type="entry name" value="PreATP-grasp domain"/>
    <property type="match status" value="1"/>
</dbReference>
<evidence type="ECO:0000313" key="8">
    <source>
        <dbReference type="EMBL" id="MBD3690094.1"/>
    </source>
</evidence>
<organism evidence="8 9">
    <name type="scientific">Nanchangia anserum</name>
    <dbReference type="NCBI Taxonomy" id="2692125"/>
    <lineage>
        <taxon>Bacteria</taxon>
        <taxon>Bacillati</taxon>
        <taxon>Actinomycetota</taxon>
        <taxon>Actinomycetes</taxon>
        <taxon>Actinomycetales</taxon>
        <taxon>Actinomycetaceae</taxon>
        <taxon>Nanchangia</taxon>
    </lineage>
</organism>
<dbReference type="AlphaFoldDB" id="A0A8I0GHJ0"/>
<dbReference type="NCBIfam" id="TIGR01161">
    <property type="entry name" value="purK"/>
    <property type="match status" value="1"/>
</dbReference>
<dbReference type="EC" id="6.3.4.18" evidence="5 6"/>
<dbReference type="HAMAP" id="MF_01928">
    <property type="entry name" value="PurK"/>
    <property type="match status" value="1"/>
</dbReference>
<keyword evidence="2 5" id="KW-0547">Nucleotide-binding</keyword>
<dbReference type="GO" id="GO:0005829">
    <property type="term" value="C:cytosol"/>
    <property type="evidence" value="ECO:0007669"/>
    <property type="project" value="TreeGrafter"/>
</dbReference>
<keyword evidence="1 5" id="KW-0436">Ligase</keyword>
<dbReference type="Gene3D" id="3.30.1490.20">
    <property type="entry name" value="ATP-grasp fold, A domain"/>
    <property type="match status" value="1"/>
</dbReference>
<protein>
    <recommendedName>
        <fullName evidence="5 6">N5-carboxyaminoimidazole ribonucleotide synthase</fullName>
        <shortName evidence="5 6">N5-CAIR synthase</shortName>
        <ecNumber evidence="5 6">6.3.4.18</ecNumber>
    </recommendedName>
    <alternativeName>
        <fullName evidence="5 6">5-(carboxyamino)imidazole ribonucleotide synthetase</fullName>
    </alternativeName>
</protein>
<dbReference type="InterPro" id="IPR011054">
    <property type="entry name" value="Rudment_hybrid_motif"/>
</dbReference>
<comment type="pathway">
    <text evidence="5 6">Purine metabolism; IMP biosynthesis via de novo pathway; 5-amino-1-(5-phospho-D-ribosyl)imidazole-4-carboxylate from 5-amino-1-(5-phospho-D-ribosyl)imidazole (N5-CAIR route): step 1/2.</text>
</comment>
<dbReference type="InterPro" id="IPR040686">
    <property type="entry name" value="PurK_C"/>
</dbReference>
<reference evidence="8 9" key="1">
    <citation type="submission" date="2020-08" db="EMBL/GenBank/DDBJ databases">
        <title>Winkia gen. nov., sp. nov., isolated from faeces of the Anser albifrons in China.</title>
        <authorList>
            <person name="Liu Q."/>
        </authorList>
    </citation>
    <scope>NUCLEOTIDE SEQUENCE [LARGE SCALE GENOMIC DNA]</scope>
    <source>
        <strain evidence="8 9">C62</strain>
    </source>
</reference>
<feature type="binding site" evidence="5">
    <location>
        <begin position="178"/>
        <end position="181"/>
    </location>
    <ligand>
        <name>ATP</name>
        <dbReference type="ChEBI" id="CHEBI:30616"/>
    </ligand>
</feature>
<evidence type="ECO:0000259" key="7">
    <source>
        <dbReference type="PROSITE" id="PS50975"/>
    </source>
</evidence>
<comment type="caution">
    <text evidence="8">The sequence shown here is derived from an EMBL/GenBank/DDBJ whole genome shotgun (WGS) entry which is preliminary data.</text>
</comment>
<keyword evidence="4 5" id="KW-0067">ATP-binding</keyword>
<dbReference type="InterPro" id="IPR054350">
    <property type="entry name" value="PurT/PurK_preATP-grasp"/>
</dbReference>
<evidence type="ECO:0000256" key="5">
    <source>
        <dbReference type="HAMAP-Rule" id="MF_01928"/>
    </source>
</evidence>
<dbReference type="NCBIfam" id="NF004679">
    <property type="entry name" value="PRK06019.1-5"/>
    <property type="match status" value="1"/>
</dbReference>
<evidence type="ECO:0000313" key="9">
    <source>
        <dbReference type="Proteomes" id="UP000627538"/>
    </source>
</evidence>
<dbReference type="InterPro" id="IPR016185">
    <property type="entry name" value="PreATP-grasp_dom_sf"/>
</dbReference>
<evidence type="ECO:0000256" key="3">
    <source>
        <dbReference type="ARBA" id="ARBA00022755"/>
    </source>
</evidence>
<evidence type="ECO:0000256" key="1">
    <source>
        <dbReference type="ARBA" id="ARBA00022598"/>
    </source>
</evidence>
<comment type="caution">
    <text evidence="5">Lacks conserved residue(s) required for the propagation of feature annotation.</text>
</comment>
<evidence type="ECO:0000256" key="4">
    <source>
        <dbReference type="ARBA" id="ARBA00022840"/>
    </source>
</evidence>
<dbReference type="InterPro" id="IPR005875">
    <property type="entry name" value="PurK"/>
</dbReference>
<feature type="binding site" evidence="5">
    <location>
        <position position="142"/>
    </location>
    <ligand>
        <name>ATP</name>
        <dbReference type="ChEBI" id="CHEBI:30616"/>
    </ligand>
</feature>
<dbReference type="SUPFAM" id="SSF56059">
    <property type="entry name" value="Glutathione synthetase ATP-binding domain-like"/>
    <property type="match status" value="1"/>
</dbReference>
<name>A0A8I0GHJ0_9ACTO</name>
<dbReference type="PANTHER" id="PTHR11609">
    <property type="entry name" value="PURINE BIOSYNTHESIS PROTEIN 6/7, PUR6/7"/>
    <property type="match status" value="1"/>
</dbReference>
<evidence type="ECO:0000256" key="6">
    <source>
        <dbReference type="RuleBase" id="RU361200"/>
    </source>
</evidence>
<dbReference type="Pfam" id="PF17769">
    <property type="entry name" value="PurK_C"/>
    <property type="match status" value="1"/>
</dbReference>
<dbReference type="GO" id="GO:0005524">
    <property type="term" value="F:ATP binding"/>
    <property type="evidence" value="ECO:0007669"/>
    <property type="project" value="UniProtKB-UniRule"/>
</dbReference>
<dbReference type="Pfam" id="PF02222">
    <property type="entry name" value="ATP-grasp"/>
    <property type="match status" value="1"/>
</dbReference>
<dbReference type="PROSITE" id="PS50975">
    <property type="entry name" value="ATP_GRASP"/>
    <property type="match status" value="1"/>
</dbReference>
<dbReference type="InterPro" id="IPR013815">
    <property type="entry name" value="ATP_grasp_subdomain_1"/>
</dbReference>
<proteinExistence type="inferred from homology"/>
<dbReference type="Pfam" id="PF22660">
    <property type="entry name" value="RS_preATP-grasp-like"/>
    <property type="match status" value="1"/>
</dbReference>
<keyword evidence="9" id="KW-1185">Reference proteome</keyword>
<dbReference type="RefSeq" id="WP_191072190.1">
    <property type="nucleotide sequence ID" value="NZ_CP060506.1"/>
</dbReference>
<dbReference type="NCBIfam" id="NF004680">
    <property type="entry name" value="PRK06019.1-6"/>
    <property type="match status" value="1"/>
</dbReference>
<dbReference type="FunFam" id="3.30.470.20:FF:000029">
    <property type="entry name" value="N5-carboxyaminoimidazole ribonucleotide synthase"/>
    <property type="match status" value="1"/>
</dbReference>
<dbReference type="EMBL" id="JACRUO010000002">
    <property type="protein sequence ID" value="MBD3690094.1"/>
    <property type="molecule type" value="Genomic_DNA"/>
</dbReference>
<dbReference type="GO" id="GO:0006189">
    <property type="term" value="P:'de novo' IMP biosynthetic process"/>
    <property type="evidence" value="ECO:0007669"/>
    <property type="project" value="UniProtKB-UniRule"/>
</dbReference>
<feature type="binding site" evidence="5">
    <location>
        <position position="102"/>
    </location>
    <ligand>
        <name>ATP</name>
        <dbReference type="ChEBI" id="CHEBI:30616"/>
    </ligand>
</feature>
<dbReference type="PANTHER" id="PTHR11609:SF5">
    <property type="entry name" value="PHOSPHORIBOSYLAMINOIMIDAZOLE CARBOXYLASE"/>
    <property type="match status" value="1"/>
</dbReference>
<comment type="function">
    <text evidence="5">Catalyzes the ATP-dependent conversion of 5-aminoimidazole ribonucleotide (AIR) and HCO(3)(-) to N5-carboxyaminoimidazole ribonucleotide (N5-CAIR).</text>
</comment>
<dbReference type="GO" id="GO:0004638">
    <property type="term" value="F:phosphoribosylaminoimidazole carboxylase activity"/>
    <property type="evidence" value="ECO:0007669"/>
    <property type="project" value="InterPro"/>
</dbReference>
<dbReference type="InterPro" id="IPR003135">
    <property type="entry name" value="ATP-grasp_carboxylate-amine"/>
</dbReference>
<dbReference type="Gene3D" id="3.40.50.20">
    <property type="match status" value="1"/>
</dbReference>
<dbReference type="UniPathway" id="UPA00074">
    <property type="reaction ID" value="UER00942"/>
</dbReference>
<comment type="function">
    <text evidence="6">Catalyzes the ATP-dependent conversion of 5-aminoimidazole ribonucleotide (AIR) and HCO(3)- to N5-carboxyaminoimidazole ribonucleotide (N5-CAIR).</text>
</comment>
<feature type="binding site" evidence="5">
    <location>
        <begin position="266"/>
        <end position="267"/>
    </location>
    <ligand>
        <name>ATP</name>
        <dbReference type="ChEBI" id="CHEBI:30616"/>
    </ligand>
</feature>
<dbReference type="Proteomes" id="UP000627538">
    <property type="component" value="Unassembled WGS sequence"/>
</dbReference>
<comment type="subunit">
    <text evidence="5 6">Homodimer.</text>
</comment>
<comment type="catalytic activity">
    <reaction evidence="5 6">
        <text>5-amino-1-(5-phospho-beta-D-ribosyl)imidazole + hydrogencarbonate + ATP = 5-carboxyamino-1-(5-phospho-D-ribosyl)imidazole + ADP + phosphate + 2 H(+)</text>
        <dbReference type="Rhea" id="RHEA:19317"/>
        <dbReference type="ChEBI" id="CHEBI:15378"/>
        <dbReference type="ChEBI" id="CHEBI:17544"/>
        <dbReference type="ChEBI" id="CHEBI:30616"/>
        <dbReference type="ChEBI" id="CHEBI:43474"/>
        <dbReference type="ChEBI" id="CHEBI:58730"/>
        <dbReference type="ChEBI" id="CHEBI:137981"/>
        <dbReference type="ChEBI" id="CHEBI:456216"/>
        <dbReference type="EC" id="6.3.4.18"/>
    </reaction>
</comment>
<dbReference type="SUPFAM" id="SSF51246">
    <property type="entry name" value="Rudiment single hybrid motif"/>
    <property type="match status" value="1"/>
</dbReference>
<gene>
    <name evidence="5 6" type="primary">purK</name>
    <name evidence="8" type="ORF">H8R10_07635</name>
</gene>
<keyword evidence="3 5" id="KW-0658">Purine biosynthesis</keyword>
<sequence length="383" mass="41130">MSAPIVAVVGGGQLARMMQESANALGIHLRALVEAADGSSAQVIPDHRVGHPDDDTAMDELVAGADVLTFEHEHIPDAQLARLASRLPIEPKAGALHFAQDKIAMRQRLSAAGIACPEWTTCRTREELTEIGQRWGWPVVVKWARGGYDGHGVAVVTDPADIASWFDDLAEGDALLVEEHVPFTREVAALLARSRSGECVAWPLTQTIQRDGICHVAMAPAPGLDPALAREATDIGYRVAAELDVTGVLAVEMFVVEGDSPRVVVNELAMRPHNSGHWTIEGSLTSQFENHLRAVLDLPLGDTRMVAPAACMVNVLGSARAEPRDAYAAVMAREPGAKIHYYGKGVRPGRKLGHVTMIGDDIADIRRRAEACARAIEADEKGN</sequence>
<comment type="similarity">
    <text evidence="5 6">Belongs to the PurK/PurT family.</text>
</comment>
<evidence type="ECO:0000256" key="2">
    <source>
        <dbReference type="ARBA" id="ARBA00022741"/>
    </source>
</evidence>
<accession>A0A8I0GHJ0</accession>
<dbReference type="InterPro" id="IPR011761">
    <property type="entry name" value="ATP-grasp"/>
</dbReference>
<dbReference type="GO" id="GO:0046872">
    <property type="term" value="F:metal ion binding"/>
    <property type="evidence" value="ECO:0007669"/>
    <property type="project" value="InterPro"/>
</dbReference>
<dbReference type="GO" id="GO:0034028">
    <property type="term" value="F:5-(carboxyamino)imidazole ribonucleotide synthase activity"/>
    <property type="evidence" value="ECO:0007669"/>
    <property type="project" value="UniProtKB-UniRule"/>
</dbReference>
<feature type="binding site" evidence="5">
    <location>
        <position position="186"/>
    </location>
    <ligand>
        <name>ATP</name>
        <dbReference type="ChEBI" id="CHEBI:30616"/>
    </ligand>
</feature>